<dbReference type="InterPro" id="IPR001303">
    <property type="entry name" value="Aldolase_II/adducin_N"/>
</dbReference>
<dbReference type="SMART" id="SM01007">
    <property type="entry name" value="Aldolase_II"/>
    <property type="match status" value="1"/>
</dbReference>
<dbReference type="AlphaFoldDB" id="A0A2D3WDG6"/>
<evidence type="ECO:0000313" key="2">
    <source>
        <dbReference type="EMBL" id="DAB38468.1"/>
    </source>
</evidence>
<sequence length="390" mass="42858">MTSLFDSCTAAQFLNDPLGMRVYTSQLLGQSKELVLHGGGNTSVKIDNTLYVKGSGWNLDTIEKGGFSPVDLGVLLEMATRESLSDTQMVAEQRAAMSDQSFPNPSIEAILHAIIPYDFVDHTHADAVVTLTNTPEGKALVQELYGENMLIIDYVMPGFELAKYIYEMTCNIDWNSLTGMILMHHGVFTFDNDAQRAYEKMIELVTVAEAYLAEHVTLACGDCEGKGDPSIAQAVGIEAAKLRGCELFPLLIDSPRAQLFSILPNLETLVKKGGLTPEHVIRIKPFPAIIDGDIAKGIEQFAQEYKSYFDANASSEHICLDLAPRYAVIKGVGIVVLGKDEKESRIIGDIVKHTITALLSAEQLGGWGSLTLAQMFEMEYWELEQAKLKK</sequence>
<dbReference type="RefSeq" id="WP_294894737.1">
    <property type="nucleotide sequence ID" value="NZ_DLUI01000081.1"/>
</dbReference>
<reference evidence="2 3" key="1">
    <citation type="journal article" date="2017" name="Front. Microbiol.">
        <title>Comparative Genomic Analysis of the Class Epsilonproteobacteria and Proposed Reclassification to Epsilonbacteraeota (phyl. nov.).</title>
        <authorList>
            <person name="Waite D.W."/>
            <person name="Vanwonterghem I."/>
            <person name="Rinke C."/>
            <person name="Parks D.H."/>
            <person name="Zhang Y."/>
            <person name="Takai K."/>
            <person name="Sievert S.M."/>
            <person name="Simon J."/>
            <person name="Campbell B.J."/>
            <person name="Hanson T.E."/>
            <person name="Woyke T."/>
            <person name="Klotz M.G."/>
            <person name="Hugenholtz P."/>
        </authorList>
    </citation>
    <scope>NUCLEOTIDE SEQUENCE [LARGE SCALE GENOMIC DNA]</scope>
    <source>
        <strain evidence="2">UBA12443</strain>
    </source>
</reference>
<dbReference type="Gene3D" id="3.40.225.10">
    <property type="entry name" value="Class II aldolase/adducin N-terminal domain"/>
    <property type="match status" value="1"/>
</dbReference>
<accession>A0A2D3WDG6</accession>
<dbReference type="InterPro" id="IPR036409">
    <property type="entry name" value="Aldolase_II/adducin_N_sf"/>
</dbReference>
<protein>
    <submittedName>
        <fullName evidence="2">Oxidoreductase</fullName>
    </submittedName>
</protein>
<name>A0A2D3WDG6_9BACT</name>
<gene>
    <name evidence="2" type="ORF">CFH83_05870</name>
</gene>
<feature type="domain" description="Class II aldolase/adducin N-terminal" evidence="1">
    <location>
        <begin position="20"/>
        <end position="212"/>
    </location>
</feature>
<proteinExistence type="predicted"/>
<dbReference type="SUPFAM" id="SSF53639">
    <property type="entry name" value="AraD/HMP-PK domain-like"/>
    <property type="match status" value="1"/>
</dbReference>
<dbReference type="Proteomes" id="UP000228859">
    <property type="component" value="Unassembled WGS sequence"/>
</dbReference>
<evidence type="ECO:0000259" key="1">
    <source>
        <dbReference type="SMART" id="SM01007"/>
    </source>
</evidence>
<dbReference type="Pfam" id="PF00596">
    <property type="entry name" value="Aldolase_II"/>
    <property type="match status" value="1"/>
</dbReference>
<comment type="caution">
    <text evidence="2">The sequence shown here is derived from an EMBL/GenBank/DDBJ whole genome shotgun (WGS) entry which is preliminary data.</text>
</comment>
<organism evidence="2 3">
    <name type="scientific">Sulfuricurvum kujiense</name>
    <dbReference type="NCBI Taxonomy" id="148813"/>
    <lineage>
        <taxon>Bacteria</taxon>
        <taxon>Pseudomonadati</taxon>
        <taxon>Campylobacterota</taxon>
        <taxon>Epsilonproteobacteria</taxon>
        <taxon>Campylobacterales</taxon>
        <taxon>Sulfurimonadaceae</taxon>
        <taxon>Sulfuricurvum</taxon>
    </lineage>
</organism>
<dbReference type="EMBL" id="DLUI01000081">
    <property type="protein sequence ID" value="DAB38468.1"/>
    <property type="molecule type" value="Genomic_DNA"/>
</dbReference>
<evidence type="ECO:0000313" key="3">
    <source>
        <dbReference type="Proteomes" id="UP000228859"/>
    </source>
</evidence>